<comment type="caution">
    <text evidence="1">The sequence shown here is derived from an EMBL/GenBank/DDBJ whole genome shotgun (WGS) entry which is preliminary data.</text>
</comment>
<protein>
    <submittedName>
        <fullName evidence="1">Uncharacterized protein</fullName>
    </submittedName>
</protein>
<evidence type="ECO:0000313" key="1">
    <source>
        <dbReference type="EMBL" id="EGI77368.1"/>
    </source>
</evidence>
<dbReference type="EMBL" id="AEGR01000048">
    <property type="protein sequence ID" value="EGI77368.1"/>
    <property type="molecule type" value="Genomic_DNA"/>
</dbReference>
<keyword evidence="2" id="KW-1185">Reference proteome</keyword>
<accession>F3KS08</accession>
<evidence type="ECO:0000313" key="2">
    <source>
        <dbReference type="Proteomes" id="UP000016368"/>
    </source>
</evidence>
<name>F3KS08_9BURK</name>
<gene>
    <name evidence="1" type="ORF">HGR_06186</name>
</gene>
<feature type="non-terminal residue" evidence="1">
    <location>
        <position position="1"/>
    </location>
</feature>
<dbReference type="Proteomes" id="UP000016368">
    <property type="component" value="Unassembled WGS sequence"/>
</dbReference>
<organism evidence="1 2">
    <name type="scientific">Hylemonella gracilis ATCC 19624</name>
    <dbReference type="NCBI Taxonomy" id="887062"/>
    <lineage>
        <taxon>Bacteria</taxon>
        <taxon>Pseudomonadati</taxon>
        <taxon>Pseudomonadota</taxon>
        <taxon>Betaproteobacteria</taxon>
        <taxon>Burkholderiales</taxon>
        <taxon>Comamonadaceae</taxon>
        <taxon>Hylemonella</taxon>
    </lineage>
</organism>
<reference evidence="1 2" key="1">
    <citation type="journal article" date="2011" name="EMBO J.">
        <title>Structural diversity of bacterial flagellar motors.</title>
        <authorList>
            <person name="Chen S."/>
            <person name="Beeby M."/>
            <person name="Murphy G.E."/>
            <person name="Leadbetter J.R."/>
            <person name="Hendrixson D.R."/>
            <person name="Briegel A."/>
            <person name="Li Z."/>
            <person name="Shi J."/>
            <person name="Tocheva E.I."/>
            <person name="Muller A."/>
            <person name="Dobro M.J."/>
            <person name="Jensen G.J."/>
        </authorList>
    </citation>
    <scope>NUCLEOTIDE SEQUENCE [LARGE SCALE GENOMIC DNA]</scope>
    <source>
        <strain evidence="1 2">ATCC 19624</strain>
    </source>
</reference>
<sequence length="53" mass="5668">GGAADAGREGEGEGQELALRDYYVAHSPGAGLLWVYRRRSAGEPAWFLQGVYG</sequence>
<dbReference type="AlphaFoldDB" id="F3KS08"/>
<proteinExistence type="predicted"/>